<name>A0AAV5S0P1_MAUHU</name>
<dbReference type="InterPro" id="IPR002579">
    <property type="entry name" value="Met_Sox_Rdtase_MsrB_dom"/>
</dbReference>
<sequence>MSRLALLRSLSLFRPLHSLKPAMSTWNPKLSPDQLHVLRDKGTERPGTGAYLANKALGVYHCANCDAPLYRSDAKFDSGCGWPSFYEEVAPGALKYTVDNSLGMERTEVTCAKCGGHMGHVFKGEGWDKRLGIASDARHCVNSLSLNFKPGESS</sequence>
<dbReference type="Gene3D" id="2.170.150.20">
    <property type="entry name" value="Peptide methionine sulfoxide reductase"/>
    <property type="match status" value="1"/>
</dbReference>
<comment type="catalytic activity">
    <reaction evidence="5">
        <text>L-methionyl-[protein] + [thioredoxin]-disulfide + H2O = L-methionyl-(R)-S-oxide-[protein] + [thioredoxin]-dithiol</text>
        <dbReference type="Rhea" id="RHEA:24164"/>
        <dbReference type="Rhea" id="RHEA-COMP:10698"/>
        <dbReference type="Rhea" id="RHEA-COMP:10700"/>
        <dbReference type="Rhea" id="RHEA-COMP:12313"/>
        <dbReference type="Rhea" id="RHEA-COMP:12314"/>
        <dbReference type="ChEBI" id="CHEBI:15377"/>
        <dbReference type="ChEBI" id="CHEBI:16044"/>
        <dbReference type="ChEBI" id="CHEBI:29950"/>
        <dbReference type="ChEBI" id="CHEBI:45764"/>
        <dbReference type="ChEBI" id="CHEBI:50058"/>
        <dbReference type="EC" id="1.8.4.12"/>
    </reaction>
</comment>
<feature type="domain" description="MsrB" evidence="6">
    <location>
        <begin position="23"/>
        <end position="151"/>
    </location>
</feature>
<dbReference type="Pfam" id="PF01641">
    <property type="entry name" value="SelR"/>
    <property type="match status" value="1"/>
</dbReference>
<reference evidence="7 8" key="1">
    <citation type="journal article" date="2023" name="Elife">
        <title>Identification of key yeast species and microbe-microbe interactions impacting larval growth of Drosophila in the wild.</title>
        <authorList>
            <person name="Mure A."/>
            <person name="Sugiura Y."/>
            <person name="Maeda R."/>
            <person name="Honda K."/>
            <person name="Sakurai N."/>
            <person name="Takahashi Y."/>
            <person name="Watada M."/>
            <person name="Katoh T."/>
            <person name="Gotoh A."/>
            <person name="Gotoh Y."/>
            <person name="Taniguchi I."/>
            <person name="Nakamura K."/>
            <person name="Hayashi T."/>
            <person name="Katayama T."/>
            <person name="Uemura T."/>
            <person name="Hattori Y."/>
        </authorList>
    </citation>
    <scope>NUCLEOTIDE SEQUENCE [LARGE SCALE GENOMIC DNA]</scope>
    <source>
        <strain evidence="7 8">KH-74</strain>
    </source>
</reference>
<dbReference type="Proteomes" id="UP001377567">
    <property type="component" value="Unassembled WGS sequence"/>
</dbReference>
<feature type="chain" id="PRO_5043103685" description="Peptide-methionine (R)-S-oxide reductase" evidence="5">
    <location>
        <begin position="19"/>
        <end position="154"/>
    </location>
</feature>
<evidence type="ECO:0000313" key="7">
    <source>
        <dbReference type="EMBL" id="GMM56636.1"/>
    </source>
</evidence>
<evidence type="ECO:0000259" key="6">
    <source>
        <dbReference type="PROSITE" id="PS51790"/>
    </source>
</evidence>
<feature type="signal peptide" evidence="5">
    <location>
        <begin position="1"/>
        <end position="18"/>
    </location>
</feature>
<keyword evidence="2 5" id="KW-0479">Metal-binding</keyword>
<keyword evidence="3 5" id="KW-0862">Zinc</keyword>
<dbReference type="PANTHER" id="PTHR46081:SF8">
    <property type="entry name" value="PEPTIDE METHIONINE SULFOXIDE REDUCTASE 2"/>
    <property type="match status" value="1"/>
</dbReference>
<dbReference type="GO" id="GO:0033743">
    <property type="term" value="F:peptide-methionine (R)-S-oxide reductase activity"/>
    <property type="evidence" value="ECO:0007669"/>
    <property type="project" value="UniProtKB-EC"/>
</dbReference>
<dbReference type="InterPro" id="IPR011057">
    <property type="entry name" value="Mss4-like_sf"/>
</dbReference>
<keyword evidence="5" id="KW-0732">Signal</keyword>
<protein>
    <recommendedName>
        <fullName evidence="5">Peptide-methionine (R)-S-oxide reductase</fullName>
        <ecNumber evidence="5">1.8.4.12</ecNumber>
    </recommendedName>
</protein>
<comment type="caution">
    <text evidence="7">The sequence shown here is derived from an EMBL/GenBank/DDBJ whole genome shotgun (WGS) entry which is preliminary data.</text>
</comment>
<accession>A0AAV5S0P1</accession>
<dbReference type="InterPro" id="IPR028427">
    <property type="entry name" value="Met_Sox_Rdtase_MsrB"/>
</dbReference>
<dbReference type="PANTHER" id="PTHR46081">
    <property type="entry name" value="PEPTIDE METHIONINE SULFOXIDE REDUCTASE 2"/>
    <property type="match status" value="1"/>
</dbReference>
<proteinExistence type="inferred from homology"/>
<evidence type="ECO:0000256" key="5">
    <source>
        <dbReference type="RuleBase" id="RU365044"/>
    </source>
</evidence>
<evidence type="ECO:0000256" key="4">
    <source>
        <dbReference type="ARBA" id="ARBA00023002"/>
    </source>
</evidence>
<keyword evidence="4 5" id="KW-0560">Oxidoreductase</keyword>
<gene>
    <name evidence="7" type="ORF">DAKH74_032520</name>
</gene>
<comment type="cofactor">
    <cofactor evidence="5">
        <name>Zn(2+)</name>
        <dbReference type="ChEBI" id="CHEBI:29105"/>
    </cofactor>
    <text evidence="5">Binds 1 zinc ion per subunit.</text>
</comment>
<dbReference type="EMBL" id="BTGD01000010">
    <property type="protein sequence ID" value="GMM56636.1"/>
    <property type="molecule type" value="Genomic_DNA"/>
</dbReference>
<evidence type="ECO:0000313" key="8">
    <source>
        <dbReference type="Proteomes" id="UP001377567"/>
    </source>
</evidence>
<organism evidence="7 8">
    <name type="scientific">Maudiozyma humilis</name>
    <name type="common">Sour dough yeast</name>
    <name type="synonym">Kazachstania humilis</name>
    <dbReference type="NCBI Taxonomy" id="51915"/>
    <lineage>
        <taxon>Eukaryota</taxon>
        <taxon>Fungi</taxon>
        <taxon>Dikarya</taxon>
        <taxon>Ascomycota</taxon>
        <taxon>Saccharomycotina</taxon>
        <taxon>Saccharomycetes</taxon>
        <taxon>Saccharomycetales</taxon>
        <taxon>Saccharomycetaceae</taxon>
        <taxon>Maudiozyma</taxon>
    </lineage>
</organism>
<evidence type="ECO:0000256" key="2">
    <source>
        <dbReference type="ARBA" id="ARBA00022723"/>
    </source>
</evidence>
<dbReference type="GO" id="GO:0006979">
    <property type="term" value="P:response to oxidative stress"/>
    <property type="evidence" value="ECO:0007669"/>
    <property type="project" value="InterPro"/>
</dbReference>
<dbReference type="NCBIfam" id="TIGR00357">
    <property type="entry name" value="peptide-methionine (R)-S-oxide reductase MsrB"/>
    <property type="match status" value="1"/>
</dbReference>
<dbReference type="AlphaFoldDB" id="A0AAV5S0P1"/>
<evidence type="ECO:0000256" key="3">
    <source>
        <dbReference type="ARBA" id="ARBA00022833"/>
    </source>
</evidence>
<evidence type="ECO:0000256" key="1">
    <source>
        <dbReference type="ARBA" id="ARBA00007174"/>
    </source>
</evidence>
<keyword evidence="8" id="KW-1185">Reference proteome</keyword>
<dbReference type="PROSITE" id="PS51790">
    <property type="entry name" value="MSRB"/>
    <property type="match status" value="1"/>
</dbReference>
<dbReference type="SUPFAM" id="SSF51316">
    <property type="entry name" value="Mss4-like"/>
    <property type="match status" value="1"/>
</dbReference>
<dbReference type="EC" id="1.8.4.12" evidence="5"/>
<comment type="similarity">
    <text evidence="1 5">Belongs to the MsrB Met sulfoxide reductase family.</text>
</comment>
<dbReference type="GO" id="GO:0030091">
    <property type="term" value="P:protein repair"/>
    <property type="evidence" value="ECO:0007669"/>
    <property type="project" value="InterPro"/>
</dbReference>
<dbReference type="GO" id="GO:0046872">
    <property type="term" value="F:metal ion binding"/>
    <property type="evidence" value="ECO:0007669"/>
    <property type="project" value="UniProtKB-KW"/>
</dbReference>